<keyword evidence="2" id="KW-1185">Reference proteome</keyword>
<sequence>MRLTALSAVLGAGIVLGACGPAPDRVNPERDRLAADDVARTVLVETGAVLGVPREERSALADARRCPDRHLARHHVEADFEQPVVDVESTATELQERLGEAGLDPQRTDEDGAVALTGEQDRVTWSVNLAPDAQDLLVQSVCLDVGRVQAVEISFAERYRVRPDEPSPER</sequence>
<organism evidence="1 2">
    <name type="scientific">Aeromicrobium halocynthiae</name>
    <dbReference type="NCBI Taxonomy" id="560557"/>
    <lineage>
        <taxon>Bacteria</taxon>
        <taxon>Bacillati</taxon>
        <taxon>Actinomycetota</taxon>
        <taxon>Actinomycetes</taxon>
        <taxon>Propionibacteriales</taxon>
        <taxon>Nocardioidaceae</taxon>
        <taxon>Aeromicrobium</taxon>
    </lineage>
</organism>
<dbReference type="RefSeq" id="WP_344329746.1">
    <property type="nucleotide sequence ID" value="NZ_BAAAPY010000013.1"/>
</dbReference>
<proteinExistence type="predicted"/>
<dbReference type="PROSITE" id="PS51257">
    <property type="entry name" value="PROKAR_LIPOPROTEIN"/>
    <property type="match status" value="1"/>
</dbReference>
<name>A0ABN2W5M4_9ACTN</name>
<evidence type="ECO:0000313" key="1">
    <source>
        <dbReference type="EMBL" id="GAA2084388.1"/>
    </source>
</evidence>
<protein>
    <recommendedName>
        <fullName evidence="3">DUF4333 domain-containing protein</fullName>
    </recommendedName>
</protein>
<dbReference type="EMBL" id="BAAAPY010000013">
    <property type="protein sequence ID" value="GAA2084388.1"/>
    <property type="molecule type" value="Genomic_DNA"/>
</dbReference>
<accession>A0ABN2W5M4</accession>
<gene>
    <name evidence="1" type="ORF">GCM10009821_27170</name>
</gene>
<dbReference type="Proteomes" id="UP001501480">
    <property type="component" value="Unassembled WGS sequence"/>
</dbReference>
<reference evidence="1 2" key="1">
    <citation type="journal article" date="2019" name="Int. J. Syst. Evol. Microbiol.">
        <title>The Global Catalogue of Microorganisms (GCM) 10K type strain sequencing project: providing services to taxonomists for standard genome sequencing and annotation.</title>
        <authorList>
            <consortium name="The Broad Institute Genomics Platform"/>
            <consortium name="The Broad Institute Genome Sequencing Center for Infectious Disease"/>
            <person name="Wu L."/>
            <person name="Ma J."/>
        </authorList>
    </citation>
    <scope>NUCLEOTIDE SEQUENCE [LARGE SCALE GENOMIC DNA]</scope>
    <source>
        <strain evidence="1 2">JCM 15749</strain>
    </source>
</reference>
<comment type="caution">
    <text evidence="1">The sequence shown here is derived from an EMBL/GenBank/DDBJ whole genome shotgun (WGS) entry which is preliminary data.</text>
</comment>
<evidence type="ECO:0008006" key="3">
    <source>
        <dbReference type="Google" id="ProtNLM"/>
    </source>
</evidence>
<evidence type="ECO:0000313" key="2">
    <source>
        <dbReference type="Proteomes" id="UP001501480"/>
    </source>
</evidence>